<feature type="compositionally biased region" description="Low complexity" evidence="4">
    <location>
        <begin position="29"/>
        <end position="47"/>
    </location>
</feature>
<keyword evidence="2" id="KW-0496">Mitochondrion</keyword>
<evidence type="ECO:0000313" key="6">
    <source>
        <dbReference type="RefSeq" id="XP_026680749.1"/>
    </source>
</evidence>
<dbReference type="Proteomes" id="UP000079169">
    <property type="component" value="Unplaced"/>
</dbReference>
<evidence type="ECO:0000256" key="1">
    <source>
        <dbReference type="ARBA" id="ARBA00004173"/>
    </source>
</evidence>
<evidence type="ECO:0000256" key="3">
    <source>
        <dbReference type="ARBA" id="ARBA00043970"/>
    </source>
</evidence>
<dbReference type="InterPro" id="IPR020373">
    <property type="entry name" value="Kgd4/YMR-31"/>
</dbReference>
<keyword evidence="5" id="KW-1185">Reference proteome</keyword>
<dbReference type="OMA" id="EMQIVEL"/>
<dbReference type="Pfam" id="PF10937">
    <property type="entry name" value="Kgd4-YMR31"/>
    <property type="match status" value="1"/>
</dbReference>
<reference evidence="6" key="1">
    <citation type="submission" date="2025-08" db="UniProtKB">
        <authorList>
            <consortium name="RefSeq"/>
        </authorList>
    </citation>
    <scope>IDENTIFICATION</scope>
</reference>
<protein>
    <submittedName>
        <fullName evidence="6">Uncharacterized protein LOC113468189</fullName>
    </submittedName>
</protein>
<comment type="similarity">
    <text evidence="3">Belongs to the alpha-ketoglutarate dehydrogenase component 4 family.</text>
</comment>
<name>A0A3Q0IWZ0_DIACI</name>
<dbReference type="KEGG" id="dci:113468189"/>
<gene>
    <name evidence="6" type="primary">LOC113468189</name>
</gene>
<dbReference type="GO" id="GO:0006103">
    <property type="term" value="P:2-oxoglutarate metabolic process"/>
    <property type="evidence" value="ECO:0007669"/>
    <property type="project" value="InterPro"/>
</dbReference>
<accession>A0A3Q0IWZ0</accession>
<dbReference type="OrthoDB" id="2116030at2759"/>
<feature type="region of interest" description="Disordered" evidence="4">
    <location>
        <begin position="22"/>
        <end position="53"/>
    </location>
</feature>
<evidence type="ECO:0000256" key="2">
    <source>
        <dbReference type="ARBA" id="ARBA00023128"/>
    </source>
</evidence>
<sequence length="79" mass="8703">MFSRTIVRSVSTVKPHVPLIKFRGSKLPSSGGHSVESQSSSKASASQRPIIEDYQLPQRYRRARLDEAEINAINSGGAY</sequence>
<dbReference type="PaxDb" id="121845-A0A3Q0IWZ0"/>
<evidence type="ECO:0000256" key="4">
    <source>
        <dbReference type="SAM" id="MobiDB-lite"/>
    </source>
</evidence>
<evidence type="ECO:0000313" key="5">
    <source>
        <dbReference type="Proteomes" id="UP000079169"/>
    </source>
</evidence>
<proteinExistence type="inferred from homology"/>
<comment type="subcellular location">
    <subcellularLocation>
        <location evidence="1">Mitochondrion</location>
    </subcellularLocation>
</comment>
<dbReference type="GeneID" id="113468189"/>
<organism evidence="5 6">
    <name type="scientific">Diaphorina citri</name>
    <name type="common">Asian citrus psyllid</name>
    <dbReference type="NCBI Taxonomy" id="121845"/>
    <lineage>
        <taxon>Eukaryota</taxon>
        <taxon>Metazoa</taxon>
        <taxon>Ecdysozoa</taxon>
        <taxon>Arthropoda</taxon>
        <taxon>Hexapoda</taxon>
        <taxon>Insecta</taxon>
        <taxon>Pterygota</taxon>
        <taxon>Neoptera</taxon>
        <taxon>Paraneoptera</taxon>
        <taxon>Hemiptera</taxon>
        <taxon>Sternorrhyncha</taxon>
        <taxon>Psylloidea</taxon>
        <taxon>Psyllidae</taxon>
        <taxon>Diaphorininae</taxon>
        <taxon>Diaphorina</taxon>
    </lineage>
</organism>
<dbReference type="AlphaFoldDB" id="A0A3Q0IWZ0"/>
<dbReference type="GO" id="GO:0005739">
    <property type="term" value="C:mitochondrion"/>
    <property type="evidence" value="ECO:0007669"/>
    <property type="project" value="UniProtKB-SubCell"/>
</dbReference>
<dbReference type="RefSeq" id="XP_026680749.1">
    <property type="nucleotide sequence ID" value="XM_026824948.1"/>
</dbReference>